<evidence type="ECO:0000256" key="1">
    <source>
        <dbReference type="SAM" id="MobiDB-lite"/>
    </source>
</evidence>
<dbReference type="Proteomes" id="UP001054857">
    <property type="component" value="Unassembled WGS sequence"/>
</dbReference>
<dbReference type="InterPro" id="IPR011009">
    <property type="entry name" value="Kinase-like_dom_sf"/>
</dbReference>
<dbReference type="EMBL" id="BMAR01000002">
    <property type="protein sequence ID" value="GFR41862.1"/>
    <property type="molecule type" value="Genomic_DNA"/>
</dbReference>
<feature type="domain" description="Protein kinase" evidence="2">
    <location>
        <begin position="83"/>
        <end position="456"/>
    </location>
</feature>
<feature type="compositionally biased region" description="Gly residues" evidence="1">
    <location>
        <begin position="486"/>
        <end position="499"/>
    </location>
</feature>
<feature type="compositionally biased region" description="Gly residues" evidence="1">
    <location>
        <begin position="328"/>
        <end position="344"/>
    </location>
</feature>
<evidence type="ECO:0000313" key="3">
    <source>
        <dbReference type="EMBL" id="GFR41862.1"/>
    </source>
</evidence>
<gene>
    <name evidence="3" type="ORF">Agub_g2643</name>
</gene>
<dbReference type="InterPro" id="IPR001245">
    <property type="entry name" value="Ser-Thr/Tyr_kinase_cat_dom"/>
</dbReference>
<keyword evidence="4" id="KW-1185">Reference proteome</keyword>
<dbReference type="PANTHER" id="PTHR44329:SF214">
    <property type="entry name" value="PROTEIN KINASE DOMAIN-CONTAINING PROTEIN"/>
    <property type="match status" value="1"/>
</dbReference>
<feature type="region of interest" description="Disordered" evidence="1">
    <location>
        <begin position="464"/>
        <end position="499"/>
    </location>
</feature>
<sequence length="499" mass="52003">MPEVDQLLLAALAHDNGSNNPQEAAGGGAGAQHKAPAANGGSTAPANGSKPPAGSNPNQQPQPPQSHPKQQQQPQPKAPQQQQGSQQGDANGNNGNSNNNGRTSPAAALSTSKLKQARRDMLRNAMELAVMRSISHVNIATVYAVYDNVILERLKREGGGTAYALRRQGPQDMQLGSKPVFVALCMELCDSGSLASKLEERSFPRLLPAPPPPSASISPSVMQFGGAGAAGLQGGPVSRSGRVLDMVGIYLTVLEVACALRYLHARRLLHRDIKSANILLKASPTDPRGWTCKLADFGSAIVLDQFQPPEDMEEEEGAGGHAGPEAGVAGGPGAGGGGGGGPGGRWFAVQEQSWGTITHMSPESMDNNSRVDASSDIFALGIVMWEIASGRGYRPYKELAPEQIGAAVRGGLRPAFTSDVPQAYRSLAQQCWAAEPHRRPSAVELVAAVKAQLSLLQAESRQQQHLQQAMQQQQQRGAAAAPAGPAAGGGGRSPGGFRG</sequence>
<feature type="region of interest" description="Disordered" evidence="1">
    <location>
        <begin position="310"/>
        <end position="345"/>
    </location>
</feature>
<accession>A0AAD3DK13</accession>
<name>A0AAD3DK13_9CHLO</name>
<dbReference type="SMART" id="SM00220">
    <property type="entry name" value="S_TKc"/>
    <property type="match status" value="1"/>
</dbReference>
<comment type="caution">
    <text evidence="3">The sequence shown here is derived from an EMBL/GenBank/DDBJ whole genome shotgun (WGS) entry which is preliminary data.</text>
</comment>
<dbReference type="Pfam" id="PF00069">
    <property type="entry name" value="Pkinase"/>
    <property type="match status" value="1"/>
</dbReference>
<feature type="compositionally biased region" description="Low complexity" evidence="1">
    <location>
        <begin position="464"/>
        <end position="485"/>
    </location>
</feature>
<dbReference type="InterPro" id="IPR000719">
    <property type="entry name" value="Prot_kinase_dom"/>
</dbReference>
<dbReference type="GO" id="GO:0004674">
    <property type="term" value="F:protein serine/threonine kinase activity"/>
    <property type="evidence" value="ECO:0007669"/>
    <property type="project" value="TreeGrafter"/>
</dbReference>
<organism evidence="3 4">
    <name type="scientific">Astrephomene gubernaculifera</name>
    <dbReference type="NCBI Taxonomy" id="47775"/>
    <lineage>
        <taxon>Eukaryota</taxon>
        <taxon>Viridiplantae</taxon>
        <taxon>Chlorophyta</taxon>
        <taxon>core chlorophytes</taxon>
        <taxon>Chlorophyceae</taxon>
        <taxon>CS clade</taxon>
        <taxon>Chlamydomonadales</taxon>
        <taxon>Astrephomenaceae</taxon>
        <taxon>Astrephomene</taxon>
    </lineage>
</organism>
<feature type="compositionally biased region" description="Low complexity" evidence="1">
    <location>
        <begin position="67"/>
        <end position="101"/>
    </location>
</feature>
<reference evidence="3 4" key="1">
    <citation type="journal article" date="2021" name="Sci. Rep.">
        <title>Genome sequencing of the multicellular alga Astrephomene provides insights into convergent evolution of germ-soma differentiation.</title>
        <authorList>
            <person name="Yamashita S."/>
            <person name="Yamamoto K."/>
            <person name="Matsuzaki R."/>
            <person name="Suzuki S."/>
            <person name="Yamaguchi H."/>
            <person name="Hirooka S."/>
            <person name="Minakuchi Y."/>
            <person name="Miyagishima S."/>
            <person name="Kawachi M."/>
            <person name="Toyoda A."/>
            <person name="Nozaki H."/>
        </authorList>
    </citation>
    <scope>NUCLEOTIDE SEQUENCE [LARGE SCALE GENOMIC DNA]</scope>
    <source>
        <strain evidence="3 4">NIES-4017</strain>
    </source>
</reference>
<evidence type="ECO:0000313" key="4">
    <source>
        <dbReference type="Proteomes" id="UP001054857"/>
    </source>
</evidence>
<dbReference type="Gene3D" id="1.10.510.10">
    <property type="entry name" value="Transferase(Phosphotransferase) domain 1"/>
    <property type="match status" value="1"/>
</dbReference>
<dbReference type="Pfam" id="PF07714">
    <property type="entry name" value="PK_Tyr_Ser-Thr"/>
    <property type="match status" value="1"/>
</dbReference>
<dbReference type="PROSITE" id="PS50011">
    <property type="entry name" value="PROTEIN_KINASE_DOM"/>
    <property type="match status" value="1"/>
</dbReference>
<dbReference type="InterPro" id="IPR051681">
    <property type="entry name" value="Ser/Thr_Kinases-Pseudokinases"/>
</dbReference>
<dbReference type="AlphaFoldDB" id="A0AAD3DK13"/>
<dbReference type="PANTHER" id="PTHR44329">
    <property type="entry name" value="SERINE/THREONINE-PROTEIN KINASE TNNI3K-RELATED"/>
    <property type="match status" value="1"/>
</dbReference>
<dbReference type="GO" id="GO:0005524">
    <property type="term" value="F:ATP binding"/>
    <property type="evidence" value="ECO:0007669"/>
    <property type="project" value="InterPro"/>
</dbReference>
<proteinExistence type="predicted"/>
<feature type="compositionally biased region" description="Low complexity" evidence="1">
    <location>
        <begin position="31"/>
        <end position="40"/>
    </location>
</feature>
<dbReference type="PROSITE" id="PS00108">
    <property type="entry name" value="PROTEIN_KINASE_ST"/>
    <property type="match status" value="1"/>
</dbReference>
<feature type="region of interest" description="Disordered" evidence="1">
    <location>
        <begin position="1"/>
        <end position="115"/>
    </location>
</feature>
<dbReference type="SUPFAM" id="SSF56112">
    <property type="entry name" value="Protein kinase-like (PK-like)"/>
    <property type="match status" value="1"/>
</dbReference>
<protein>
    <recommendedName>
        <fullName evidence="2">Protein kinase domain-containing protein</fullName>
    </recommendedName>
</protein>
<dbReference type="InterPro" id="IPR008271">
    <property type="entry name" value="Ser/Thr_kinase_AS"/>
</dbReference>
<evidence type="ECO:0000259" key="2">
    <source>
        <dbReference type="PROSITE" id="PS50011"/>
    </source>
</evidence>